<organism evidence="2 3">
    <name type="scientific">Cercospora zeae-maydis SCOH1-5</name>
    <dbReference type="NCBI Taxonomy" id="717836"/>
    <lineage>
        <taxon>Eukaryota</taxon>
        <taxon>Fungi</taxon>
        <taxon>Dikarya</taxon>
        <taxon>Ascomycota</taxon>
        <taxon>Pezizomycotina</taxon>
        <taxon>Dothideomycetes</taxon>
        <taxon>Dothideomycetidae</taxon>
        <taxon>Mycosphaerellales</taxon>
        <taxon>Mycosphaerellaceae</taxon>
        <taxon>Cercospora</taxon>
    </lineage>
</organism>
<dbReference type="AlphaFoldDB" id="A0A6A6EYH8"/>
<feature type="region of interest" description="Disordered" evidence="1">
    <location>
        <begin position="49"/>
        <end position="75"/>
    </location>
</feature>
<evidence type="ECO:0000313" key="3">
    <source>
        <dbReference type="Proteomes" id="UP000799539"/>
    </source>
</evidence>
<dbReference type="EMBL" id="ML992705">
    <property type="protein sequence ID" value="KAF2207288.1"/>
    <property type="molecule type" value="Genomic_DNA"/>
</dbReference>
<sequence length="75" mass="8112">MSSDKHNSVSSSQYTGDSSNVQEASHATGGKKVIEIAIPSEDLKLLMERSSGSYKKRRATNQKPEVDGKSIDSAR</sequence>
<dbReference type="Proteomes" id="UP000799539">
    <property type="component" value="Unassembled WGS sequence"/>
</dbReference>
<protein>
    <submittedName>
        <fullName evidence="2">Uncharacterized protein</fullName>
    </submittedName>
</protein>
<evidence type="ECO:0000313" key="2">
    <source>
        <dbReference type="EMBL" id="KAF2207288.1"/>
    </source>
</evidence>
<keyword evidence="3" id="KW-1185">Reference proteome</keyword>
<name>A0A6A6EYH8_9PEZI</name>
<feature type="region of interest" description="Disordered" evidence="1">
    <location>
        <begin position="1"/>
        <end position="35"/>
    </location>
</feature>
<evidence type="ECO:0000256" key="1">
    <source>
        <dbReference type="SAM" id="MobiDB-lite"/>
    </source>
</evidence>
<feature type="compositionally biased region" description="Polar residues" evidence="1">
    <location>
        <begin position="8"/>
        <end position="25"/>
    </location>
</feature>
<accession>A0A6A6EYH8</accession>
<reference evidence="2" key="1">
    <citation type="journal article" date="2020" name="Stud. Mycol.">
        <title>101 Dothideomycetes genomes: a test case for predicting lifestyles and emergence of pathogens.</title>
        <authorList>
            <person name="Haridas S."/>
            <person name="Albert R."/>
            <person name="Binder M."/>
            <person name="Bloem J."/>
            <person name="Labutti K."/>
            <person name="Salamov A."/>
            <person name="Andreopoulos B."/>
            <person name="Baker S."/>
            <person name="Barry K."/>
            <person name="Bills G."/>
            <person name="Bluhm B."/>
            <person name="Cannon C."/>
            <person name="Castanera R."/>
            <person name="Culley D."/>
            <person name="Daum C."/>
            <person name="Ezra D."/>
            <person name="Gonzalez J."/>
            <person name="Henrissat B."/>
            <person name="Kuo A."/>
            <person name="Liang C."/>
            <person name="Lipzen A."/>
            <person name="Lutzoni F."/>
            <person name="Magnuson J."/>
            <person name="Mondo S."/>
            <person name="Nolan M."/>
            <person name="Ohm R."/>
            <person name="Pangilinan J."/>
            <person name="Park H.-J."/>
            <person name="Ramirez L."/>
            <person name="Alfaro M."/>
            <person name="Sun H."/>
            <person name="Tritt A."/>
            <person name="Yoshinaga Y."/>
            <person name="Zwiers L.-H."/>
            <person name="Turgeon B."/>
            <person name="Goodwin S."/>
            <person name="Spatafora J."/>
            <person name="Crous P."/>
            <person name="Grigoriev I."/>
        </authorList>
    </citation>
    <scope>NUCLEOTIDE SEQUENCE</scope>
    <source>
        <strain evidence="2">SCOH1-5</strain>
    </source>
</reference>
<proteinExistence type="predicted"/>
<gene>
    <name evidence="2" type="ORF">CERZMDRAFT_91818</name>
</gene>
<feature type="compositionally biased region" description="Basic and acidic residues" evidence="1">
    <location>
        <begin position="64"/>
        <end position="75"/>
    </location>
</feature>